<accession>A0A0C2IBF9</accession>
<sequence length="103" mass="11650">MESNAGKSIRELTISHLSREDACIQFFVEVGLLKSDVFCVCSNKMNDPTSKTMNDNREVIGGPGLEVEIDESLFYERKYNQGRILGSGWLSELWNDMTIRSPT</sequence>
<gene>
    <name evidence="1" type="ORF">RF11_04833</name>
</gene>
<dbReference type="Proteomes" id="UP000031668">
    <property type="component" value="Unassembled WGS sequence"/>
</dbReference>
<evidence type="ECO:0000313" key="2">
    <source>
        <dbReference type="Proteomes" id="UP000031668"/>
    </source>
</evidence>
<organism evidence="1 2">
    <name type="scientific">Thelohanellus kitauei</name>
    <name type="common">Myxosporean</name>
    <dbReference type="NCBI Taxonomy" id="669202"/>
    <lineage>
        <taxon>Eukaryota</taxon>
        <taxon>Metazoa</taxon>
        <taxon>Cnidaria</taxon>
        <taxon>Myxozoa</taxon>
        <taxon>Myxosporea</taxon>
        <taxon>Bivalvulida</taxon>
        <taxon>Platysporina</taxon>
        <taxon>Myxobolidae</taxon>
        <taxon>Thelohanellus</taxon>
    </lineage>
</organism>
<comment type="caution">
    <text evidence="1">The sequence shown here is derived from an EMBL/GenBank/DDBJ whole genome shotgun (WGS) entry which is preliminary data.</text>
</comment>
<dbReference type="EMBL" id="JWZT01004906">
    <property type="protein sequence ID" value="KII62658.1"/>
    <property type="molecule type" value="Genomic_DNA"/>
</dbReference>
<evidence type="ECO:0000313" key="1">
    <source>
        <dbReference type="EMBL" id="KII62658.1"/>
    </source>
</evidence>
<reference evidence="1 2" key="1">
    <citation type="journal article" date="2014" name="Genome Biol. Evol.">
        <title>The genome of the myxosporean Thelohanellus kitauei shows adaptations to nutrient acquisition within its fish host.</title>
        <authorList>
            <person name="Yang Y."/>
            <person name="Xiong J."/>
            <person name="Zhou Z."/>
            <person name="Huo F."/>
            <person name="Miao W."/>
            <person name="Ran C."/>
            <person name="Liu Y."/>
            <person name="Zhang J."/>
            <person name="Feng J."/>
            <person name="Wang M."/>
            <person name="Wang M."/>
            <person name="Wang L."/>
            <person name="Yao B."/>
        </authorList>
    </citation>
    <scope>NUCLEOTIDE SEQUENCE [LARGE SCALE GENOMIC DNA]</scope>
    <source>
        <strain evidence="1">Wuqing</strain>
    </source>
</reference>
<dbReference type="OrthoDB" id="6627846at2759"/>
<name>A0A0C2IBF9_THEKT</name>
<proteinExistence type="predicted"/>
<protein>
    <submittedName>
        <fullName evidence="1">Uncharacterized protein</fullName>
    </submittedName>
</protein>
<dbReference type="AlphaFoldDB" id="A0A0C2IBF9"/>
<keyword evidence="2" id="KW-1185">Reference proteome</keyword>